<keyword evidence="1" id="KW-0812">Transmembrane</keyword>
<dbReference type="RefSeq" id="WP_211799608.1">
    <property type="nucleotide sequence ID" value="NZ_JAGSCS010000002.1"/>
</dbReference>
<protein>
    <submittedName>
        <fullName evidence="2">DUF2812 domain-containing protein</fullName>
    </submittedName>
</protein>
<evidence type="ECO:0000313" key="2">
    <source>
        <dbReference type="EMBL" id="MBR0575087.1"/>
    </source>
</evidence>
<keyword evidence="1" id="KW-1133">Transmembrane helix</keyword>
<dbReference type="Pfam" id="PF11193">
    <property type="entry name" value="DUF2812"/>
    <property type="match status" value="1"/>
</dbReference>
<keyword evidence="3" id="KW-1185">Reference proteome</keyword>
<dbReference type="InterPro" id="IPR021359">
    <property type="entry name" value="DUF2812"/>
</dbReference>
<dbReference type="EMBL" id="JAGSCS010000002">
    <property type="protein sequence ID" value="MBR0575087.1"/>
    <property type="molecule type" value="Genomic_DNA"/>
</dbReference>
<dbReference type="Proteomes" id="UP000675379">
    <property type="component" value="Unassembled WGS sequence"/>
</dbReference>
<comment type="caution">
    <text evidence="2">The sequence shown here is derived from an EMBL/GenBank/DDBJ whole genome shotgun (WGS) entry which is preliminary data.</text>
</comment>
<sequence length="167" mass="19304">MAKYRVCGGLAMTPEREMRLLRKMSGKGWHVKAMKGIWYQFEEGTPQDLEYALNLESRVNAEMLSFYKASGWEPVIVHEGYQIFRAQAGTTPIFSDTESEVDVITRSRRLTGRWAAVFGILLLLWLGIMQVLDAMLLEPLILILFFVPFVFTFLPYLGYTRTLRKLK</sequence>
<evidence type="ECO:0000313" key="3">
    <source>
        <dbReference type="Proteomes" id="UP000675379"/>
    </source>
</evidence>
<dbReference type="AlphaFoldDB" id="A0A941CN21"/>
<organism evidence="2 3">
    <name type="scientific">Proteiniclasticum sediminis</name>
    <dbReference type="NCBI Taxonomy" id="2804028"/>
    <lineage>
        <taxon>Bacteria</taxon>
        <taxon>Bacillati</taxon>
        <taxon>Bacillota</taxon>
        <taxon>Clostridia</taxon>
        <taxon>Eubacteriales</taxon>
        <taxon>Clostridiaceae</taxon>
        <taxon>Proteiniclasticum</taxon>
    </lineage>
</organism>
<proteinExistence type="predicted"/>
<accession>A0A941CN21</accession>
<evidence type="ECO:0000256" key="1">
    <source>
        <dbReference type="SAM" id="Phobius"/>
    </source>
</evidence>
<keyword evidence="1" id="KW-0472">Membrane</keyword>
<reference evidence="2" key="1">
    <citation type="submission" date="2021-04" db="EMBL/GenBank/DDBJ databases">
        <title>Proteiniclasticum sedimins sp. nov., an obligate anaerobic bacterium isolated from anaerobic sludge.</title>
        <authorList>
            <person name="Liu J."/>
        </authorList>
    </citation>
    <scope>NUCLEOTIDE SEQUENCE</scope>
    <source>
        <strain evidence="2">BAD-10</strain>
    </source>
</reference>
<feature type="transmembrane region" description="Helical" evidence="1">
    <location>
        <begin position="114"/>
        <end position="134"/>
    </location>
</feature>
<name>A0A941CN21_9CLOT</name>
<feature type="transmembrane region" description="Helical" evidence="1">
    <location>
        <begin position="140"/>
        <end position="159"/>
    </location>
</feature>
<gene>
    <name evidence="2" type="ORF">KCG48_01910</name>
</gene>